<evidence type="ECO:0000313" key="1">
    <source>
        <dbReference type="EnsemblPlants" id="OB06G17470.1"/>
    </source>
</evidence>
<proteinExistence type="predicted"/>
<dbReference type="Proteomes" id="UP000006038">
    <property type="component" value="Chromosome 6"/>
</dbReference>
<accession>J3MCK3</accession>
<evidence type="ECO:0000313" key="2">
    <source>
        <dbReference type="Proteomes" id="UP000006038"/>
    </source>
</evidence>
<dbReference type="Gramene" id="OB06G17470.1">
    <property type="protein sequence ID" value="OB06G17470.1"/>
    <property type="gene ID" value="OB06G17470"/>
</dbReference>
<dbReference type="HOGENOM" id="CLU_3002668_0_0_1"/>
<reference evidence="1" key="2">
    <citation type="submission" date="2013-04" db="UniProtKB">
        <authorList>
            <consortium name="EnsemblPlants"/>
        </authorList>
    </citation>
    <scope>IDENTIFICATION</scope>
</reference>
<organism evidence="1">
    <name type="scientific">Oryza brachyantha</name>
    <name type="common">malo sina</name>
    <dbReference type="NCBI Taxonomy" id="4533"/>
    <lineage>
        <taxon>Eukaryota</taxon>
        <taxon>Viridiplantae</taxon>
        <taxon>Streptophyta</taxon>
        <taxon>Embryophyta</taxon>
        <taxon>Tracheophyta</taxon>
        <taxon>Spermatophyta</taxon>
        <taxon>Magnoliopsida</taxon>
        <taxon>Liliopsida</taxon>
        <taxon>Poales</taxon>
        <taxon>Poaceae</taxon>
        <taxon>BOP clade</taxon>
        <taxon>Oryzoideae</taxon>
        <taxon>Oryzeae</taxon>
        <taxon>Oryzinae</taxon>
        <taxon>Oryza</taxon>
    </lineage>
</organism>
<dbReference type="EnsemblPlants" id="OB06G17470.1">
    <property type="protein sequence ID" value="OB06G17470.1"/>
    <property type="gene ID" value="OB06G17470"/>
</dbReference>
<protein>
    <submittedName>
        <fullName evidence="1">Uncharacterized protein</fullName>
    </submittedName>
</protein>
<dbReference type="AlphaFoldDB" id="J3MCK3"/>
<keyword evidence="2" id="KW-1185">Reference proteome</keyword>
<sequence length="57" mass="6609">RRLCVYLILKTTCVDYHKDNRTLTYTTASTVGTKTTENVVGVFSEIHCRLVKIFHVY</sequence>
<reference evidence="1" key="1">
    <citation type="journal article" date="2013" name="Nat. Commun.">
        <title>Whole-genome sequencing of Oryza brachyantha reveals mechanisms underlying Oryza genome evolution.</title>
        <authorList>
            <person name="Chen J."/>
            <person name="Huang Q."/>
            <person name="Gao D."/>
            <person name="Wang J."/>
            <person name="Lang Y."/>
            <person name="Liu T."/>
            <person name="Li B."/>
            <person name="Bai Z."/>
            <person name="Luis Goicoechea J."/>
            <person name="Liang C."/>
            <person name="Chen C."/>
            <person name="Zhang W."/>
            <person name="Sun S."/>
            <person name="Liao Y."/>
            <person name="Zhang X."/>
            <person name="Yang L."/>
            <person name="Song C."/>
            <person name="Wang M."/>
            <person name="Shi J."/>
            <person name="Liu G."/>
            <person name="Liu J."/>
            <person name="Zhou H."/>
            <person name="Zhou W."/>
            <person name="Yu Q."/>
            <person name="An N."/>
            <person name="Chen Y."/>
            <person name="Cai Q."/>
            <person name="Wang B."/>
            <person name="Liu B."/>
            <person name="Min J."/>
            <person name="Huang Y."/>
            <person name="Wu H."/>
            <person name="Li Z."/>
            <person name="Zhang Y."/>
            <person name="Yin Y."/>
            <person name="Song W."/>
            <person name="Jiang J."/>
            <person name="Jackson S.A."/>
            <person name="Wing R.A."/>
            <person name="Wang J."/>
            <person name="Chen M."/>
        </authorList>
    </citation>
    <scope>NUCLEOTIDE SEQUENCE [LARGE SCALE GENOMIC DNA]</scope>
    <source>
        <strain evidence="1">cv. IRGC 101232</strain>
    </source>
</reference>
<name>J3MCK3_ORYBR</name>